<gene>
    <name evidence="6" type="ORF">CT0861_09826</name>
</gene>
<feature type="transmembrane region" description="Helical" evidence="5">
    <location>
        <begin position="343"/>
        <end position="361"/>
    </location>
</feature>
<accession>A0A166N5B6</accession>
<dbReference type="EMBL" id="LFIV01000227">
    <property type="protein sequence ID" value="KZL65324.1"/>
    <property type="molecule type" value="Genomic_DNA"/>
</dbReference>
<evidence type="ECO:0000256" key="4">
    <source>
        <dbReference type="ARBA" id="ARBA00023136"/>
    </source>
</evidence>
<reference evidence="6 7" key="1">
    <citation type="submission" date="2015-06" db="EMBL/GenBank/DDBJ databases">
        <title>Survival trade-offs in plant roots during colonization by closely related pathogenic and mutualistic fungi.</title>
        <authorList>
            <person name="Hacquard S."/>
            <person name="Kracher B."/>
            <person name="Hiruma K."/>
            <person name="Weinman A."/>
            <person name="Muench P."/>
            <person name="Garrido Oter R."/>
            <person name="Ver Loren van Themaat E."/>
            <person name="Dallerey J.-F."/>
            <person name="Damm U."/>
            <person name="Henrissat B."/>
            <person name="Lespinet O."/>
            <person name="Thon M."/>
            <person name="Kemen E."/>
            <person name="McHardy A.C."/>
            <person name="Schulze-Lefert P."/>
            <person name="O'Connell R.J."/>
        </authorList>
    </citation>
    <scope>NUCLEOTIDE SEQUENCE [LARGE SCALE GENOMIC DNA]</scope>
    <source>
        <strain evidence="6 7">0861</strain>
    </source>
</reference>
<evidence type="ECO:0000313" key="7">
    <source>
        <dbReference type="Proteomes" id="UP000076552"/>
    </source>
</evidence>
<comment type="subcellular location">
    <subcellularLocation>
        <location evidence="1">Membrane</location>
        <topology evidence="1">Multi-pass membrane protein</topology>
    </subcellularLocation>
</comment>
<feature type="transmembrane region" description="Helical" evidence="5">
    <location>
        <begin position="309"/>
        <end position="331"/>
    </location>
</feature>
<dbReference type="SUPFAM" id="SSF103473">
    <property type="entry name" value="MFS general substrate transporter"/>
    <property type="match status" value="1"/>
</dbReference>
<feature type="transmembrane region" description="Helical" evidence="5">
    <location>
        <begin position="268"/>
        <end position="288"/>
    </location>
</feature>
<dbReference type="PANTHER" id="PTHR48022">
    <property type="entry name" value="PLASTIDIC GLUCOSE TRANSPORTER 4"/>
    <property type="match status" value="1"/>
</dbReference>
<dbReference type="Gene3D" id="1.20.1250.20">
    <property type="entry name" value="MFS general substrate transporter like domains"/>
    <property type="match status" value="1"/>
</dbReference>
<feature type="transmembrane region" description="Helical" evidence="5">
    <location>
        <begin position="124"/>
        <end position="141"/>
    </location>
</feature>
<organism evidence="6 7">
    <name type="scientific">Colletotrichum tofieldiae</name>
    <dbReference type="NCBI Taxonomy" id="708197"/>
    <lineage>
        <taxon>Eukaryota</taxon>
        <taxon>Fungi</taxon>
        <taxon>Dikarya</taxon>
        <taxon>Ascomycota</taxon>
        <taxon>Pezizomycotina</taxon>
        <taxon>Sordariomycetes</taxon>
        <taxon>Hypocreomycetidae</taxon>
        <taxon>Glomerellales</taxon>
        <taxon>Glomerellaceae</taxon>
        <taxon>Colletotrichum</taxon>
        <taxon>Colletotrichum spaethianum species complex</taxon>
    </lineage>
</organism>
<evidence type="ECO:0000256" key="2">
    <source>
        <dbReference type="ARBA" id="ARBA00022692"/>
    </source>
</evidence>
<dbReference type="Proteomes" id="UP000076552">
    <property type="component" value="Unassembled WGS sequence"/>
</dbReference>
<dbReference type="GO" id="GO:0016020">
    <property type="term" value="C:membrane"/>
    <property type="evidence" value="ECO:0007669"/>
    <property type="project" value="UniProtKB-SubCell"/>
</dbReference>
<evidence type="ECO:0000256" key="1">
    <source>
        <dbReference type="ARBA" id="ARBA00004141"/>
    </source>
</evidence>
<keyword evidence="7" id="KW-1185">Reference proteome</keyword>
<dbReference type="InterPro" id="IPR005828">
    <property type="entry name" value="MFS_sugar_transport-like"/>
</dbReference>
<feature type="transmembrane region" description="Helical" evidence="5">
    <location>
        <begin position="92"/>
        <end position="112"/>
    </location>
</feature>
<keyword evidence="4 5" id="KW-0472">Membrane</keyword>
<dbReference type="Pfam" id="PF00083">
    <property type="entry name" value="Sugar_tr"/>
    <property type="match status" value="1"/>
</dbReference>
<dbReference type="PANTHER" id="PTHR48022:SF5">
    <property type="entry name" value="ALPHA-GLUCOSIDES PERMEASE MPH2-RELATED"/>
    <property type="match status" value="1"/>
</dbReference>
<feature type="transmembrane region" description="Helical" evidence="5">
    <location>
        <begin position="215"/>
        <end position="234"/>
    </location>
</feature>
<evidence type="ECO:0000256" key="3">
    <source>
        <dbReference type="ARBA" id="ARBA00022989"/>
    </source>
</evidence>
<comment type="caution">
    <text evidence="6">The sequence shown here is derived from an EMBL/GenBank/DDBJ whole genome shotgun (WGS) entry which is preliminary data.</text>
</comment>
<keyword evidence="3 5" id="KW-1133">Transmembrane helix</keyword>
<sequence length="447" mass="49046">MEAYDTSLIGNFYGLPQFRKRFGSGLHNGTQAGQMIGLFLCGLIAERYGYKKTFLGALEESSAACPGAFQTLTTTYAADVTPLALRPIITTYTNMCWVIGQFISTGVLRALLSRQADWAWRIPYALQWVFPIPIIIGVTLAPESPTWLSLSDGRSARRNVAMIAHTNELERLNQEGTSYIDCFRGTNLRRTTIVCGTWAGQVLCAGFDSDNSFNFGLGTSAMAIVGTFLSWFLLPHVGHRTLYVVGLAIMFSILVTVGSMGIPSPQASLGWAAGSLLMLFVITYDMTVRPVCYCLVAEIPSTRLRIKTVAMARNAYLLVSIGANFLNPPILNPSAWNLRDKGGFIWAGLCFLELVWAYFCLPEPKSRSSAELEMLFEQGVSARKFSSNTVEVFSSQVTEKNETSTLDMIEKPRANGVKQGGGSKLGCHNNCFESSRMPEIAVVTTEE</sequence>
<name>A0A166N5B6_9PEZI</name>
<dbReference type="InterPro" id="IPR050360">
    <property type="entry name" value="MFS_Sugar_Transporters"/>
</dbReference>
<dbReference type="InterPro" id="IPR036259">
    <property type="entry name" value="MFS_trans_sf"/>
</dbReference>
<proteinExistence type="predicted"/>
<feature type="transmembrane region" description="Helical" evidence="5">
    <location>
        <begin position="241"/>
        <end position="262"/>
    </location>
</feature>
<evidence type="ECO:0000313" key="6">
    <source>
        <dbReference type="EMBL" id="KZL65324.1"/>
    </source>
</evidence>
<protein>
    <submittedName>
        <fullName evidence="6">General alpha-glucoside permease</fullName>
    </submittedName>
</protein>
<dbReference type="GO" id="GO:0005351">
    <property type="term" value="F:carbohydrate:proton symporter activity"/>
    <property type="evidence" value="ECO:0007669"/>
    <property type="project" value="TreeGrafter"/>
</dbReference>
<evidence type="ECO:0000256" key="5">
    <source>
        <dbReference type="SAM" id="Phobius"/>
    </source>
</evidence>
<keyword evidence="2 5" id="KW-0812">Transmembrane</keyword>
<dbReference type="AlphaFoldDB" id="A0A166N5B6"/>